<evidence type="ECO:0000313" key="2">
    <source>
        <dbReference type="Proteomes" id="UP000504633"/>
    </source>
</evidence>
<dbReference type="KEGG" id="dhe:111599822"/>
<keyword evidence="2" id="KW-1185">Reference proteome</keyword>
<protein>
    <submittedName>
        <fullName evidence="3">Uncharacterized protein LOC111599822</fullName>
    </submittedName>
    <submittedName>
        <fullName evidence="4">Uncharacterized protein LOC115483340</fullName>
    </submittedName>
</protein>
<sequence length="174" mass="19976">MVSALNCFGLAIGCVDIIGALFFELMIIFMLCQRKGHRTTTEEEQSTDVTTFRGNRVSARLLWIYLFILNVWIAISMLMLAGIILHKPQLMLVWLIWCFGGMIFDVVFVFLWILELLSGDVIEALTNIMISLLTMAVEFAFILIIYHIYVSVPQSPSARQVQRNPLLRFTHLLF</sequence>
<dbReference type="GeneID" id="115483340"/>
<evidence type="ECO:0000313" key="3">
    <source>
        <dbReference type="RefSeq" id="XP_023171378.1"/>
    </source>
</evidence>
<dbReference type="RefSeq" id="XP_023171378.1">
    <property type="nucleotide sequence ID" value="XM_023315610.2"/>
</dbReference>
<accession>A0A6J2SU72</accession>
<feature type="transmembrane region" description="Helical" evidence="1">
    <location>
        <begin position="62"/>
        <end position="85"/>
    </location>
</feature>
<gene>
    <name evidence="4" type="primary">LOC115483340</name>
    <name evidence="3" type="synonym">LOC111599822</name>
</gene>
<dbReference type="Proteomes" id="UP000504633">
    <property type="component" value="Unplaced"/>
</dbReference>
<dbReference type="AlphaFoldDB" id="A0A6J2SU72"/>
<evidence type="ECO:0000256" key="1">
    <source>
        <dbReference type="SAM" id="Phobius"/>
    </source>
</evidence>
<organism evidence="2 4">
    <name type="scientific">Drosophila hydei</name>
    <name type="common">Fruit fly</name>
    <dbReference type="NCBI Taxonomy" id="7224"/>
    <lineage>
        <taxon>Eukaryota</taxon>
        <taxon>Metazoa</taxon>
        <taxon>Ecdysozoa</taxon>
        <taxon>Arthropoda</taxon>
        <taxon>Hexapoda</taxon>
        <taxon>Insecta</taxon>
        <taxon>Pterygota</taxon>
        <taxon>Neoptera</taxon>
        <taxon>Endopterygota</taxon>
        <taxon>Diptera</taxon>
        <taxon>Brachycera</taxon>
        <taxon>Muscomorpha</taxon>
        <taxon>Ephydroidea</taxon>
        <taxon>Drosophilidae</taxon>
        <taxon>Drosophila</taxon>
    </lineage>
</organism>
<reference evidence="3 4" key="1">
    <citation type="submission" date="2025-04" db="UniProtKB">
        <authorList>
            <consortium name="RefSeq"/>
        </authorList>
    </citation>
    <scope>IDENTIFICATION</scope>
    <source>
        <strain evidence="3 4">15085-1641.00</strain>
        <tissue evidence="3 4">Whole body</tissue>
    </source>
</reference>
<name>A0A6J2SU72_DROHY</name>
<feature type="transmembrane region" description="Helical" evidence="1">
    <location>
        <begin position="92"/>
        <end position="114"/>
    </location>
</feature>
<keyword evidence="1" id="KW-0812">Transmembrane</keyword>
<dbReference type="KEGG" id="dhe:115483340"/>
<dbReference type="OrthoDB" id="7837036at2759"/>
<dbReference type="RefSeq" id="XP_030080681.1">
    <property type="nucleotide sequence ID" value="XM_030224821.1"/>
</dbReference>
<keyword evidence="1" id="KW-0472">Membrane</keyword>
<proteinExistence type="predicted"/>
<feature type="transmembrane region" description="Helical" evidence="1">
    <location>
        <begin position="7"/>
        <end position="31"/>
    </location>
</feature>
<evidence type="ECO:0000313" key="4">
    <source>
        <dbReference type="RefSeq" id="XP_030080681.1"/>
    </source>
</evidence>
<feature type="transmembrane region" description="Helical" evidence="1">
    <location>
        <begin position="126"/>
        <end position="149"/>
    </location>
</feature>
<keyword evidence="1" id="KW-1133">Transmembrane helix</keyword>